<dbReference type="GO" id="GO:0030148">
    <property type="term" value="P:sphingolipid biosynthetic process"/>
    <property type="evidence" value="ECO:0007669"/>
    <property type="project" value="TreeGrafter"/>
</dbReference>
<dbReference type="UniPathway" id="UPA00094"/>
<comment type="caution">
    <text evidence="14">Lacks conserved residue(s) required for the propagation of feature annotation.</text>
</comment>
<keyword evidence="6 14" id="KW-0812">Transmembrane</keyword>
<keyword evidence="8 14" id="KW-1133">Transmembrane helix</keyword>
<sequence length="319" mass="36324">MSNKKPKTTTKLPPAIKYYLVLYNLASWVGWTYCLALIVQELVVTGGDYTRVCEKVGTLLTYVQTGALLEVFHAALGFVKSPVLTTAIQVASRLLLCWGIYEQFPVPAVREHWLFTSMAVAWSITESVRYSYYGLNLVGVQPYSLLWVHILLHPLPCRRRQRGRPRPPVAALRQGAEHLLLLPSHCHHRHLPARLRRYVLTHDRSAQEVSRCGEQGEGSQGGVKDGCWVVCGGYTRRWDLLDIGNDHTKEVIGVHILIIRMHNKCLLLSNFKLERHLFCCGRHTMMCQKSFSWSNERAPLVALMLKTQARNELTRPNCV</sequence>
<evidence type="ECO:0000256" key="1">
    <source>
        <dbReference type="ARBA" id="ARBA00004141"/>
    </source>
</evidence>
<keyword evidence="5 14" id="KW-0444">Lipid biosynthesis</keyword>
<keyword evidence="10 14" id="KW-0472">Membrane</keyword>
<dbReference type="EMBL" id="RBNJ01003352">
    <property type="protein sequence ID" value="RUS31028.1"/>
    <property type="molecule type" value="Genomic_DNA"/>
</dbReference>
<name>A0A433QMP5_9FUNG</name>
<evidence type="ECO:0000256" key="11">
    <source>
        <dbReference type="ARBA" id="ARBA00023160"/>
    </source>
</evidence>
<evidence type="ECO:0000256" key="7">
    <source>
        <dbReference type="ARBA" id="ARBA00022832"/>
    </source>
</evidence>
<comment type="caution">
    <text evidence="15">The sequence shown here is derived from an EMBL/GenBank/DDBJ whole genome shotgun (WGS) entry which is preliminary data.</text>
</comment>
<keyword evidence="11 14" id="KW-0275">Fatty acid biosynthesis</keyword>
<dbReference type="PANTHER" id="PTHR11035">
    <property type="entry name" value="VERY-LONG-CHAIN (3R)-3-HYDROXYACYL-COA DEHYDRATASE"/>
    <property type="match status" value="1"/>
</dbReference>
<evidence type="ECO:0000256" key="14">
    <source>
        <dbReference type="RuleBase" id="RU363109"/>
    </source>
</evidence>
<evidence type="ECO:0000256" key="2">
    <source>
        <dbReference type="ARBA" id="ARBA00005194"/>
    </source>
</evidence>
<evidence type="ECO:0000256" key="9">
    <source>
        <dbReference type="ARBA" id="ARBA00023098"/>
    </source>
</evidence>
<evidence type="ECO:0000256" key="13">
    <source>
        <dbReference type="ARBA" id="ARBA00036671"/>
    </source>
</evidence>
<keyword evidence="16" id="KW-1185">Reference proteome</keyword>
<evidence type="ECO:0000256" key="3">
    <source>
        <dbReference type="ARBA" id="ARBA00007811"/>
    </source>
</evidence>
<keyword evidence="9 14" id="KW-0443">Lipid metabolism</keyword>
<comment type="catalytic activity">
    <reaction evidence="13 14">
        <text>a very-long-chain (3R)-3-hydroxyacyl-CoA = a very-long-chain (2E)-enoyl-CoA + H2O</text>
        <dbReference type="Rhea" id="RHEA:45812"/>
        <dbReference type="ChEBI" id="CHEBI:15377"/>
        <dbReference type="ChEBI" id="CHEBI:83728"/>
        <dbReference type="ChEBI" id="CHEBI:85440"/>
        <dbReference type="EC" id="4.2.1.134"/>
    </reaction>
</comment>
<evidence type="ECO:0000256" key="4">
    <source>
        <dbReference type="ARBA" id="ARBA00013122"/>
    </source>
</evidence>
<dbReference type="AlphaFoldDB" id="A0A433QMP5"/>
<evidence type="ECO:0000313" key="16">
    <source>
        <dbReference type="Proteomes" id="UP000274822"/>
    </source>
</evidence>
<comment type="similarity">
    <text evidence="3 14">Belongs to the very long-chain fatty acids dehydratase HACD family.</text>
</comment>
<keyword evidence="7 14" id="KW-0276">Fatty acid metabolism</keyword>
<dbReference type="InterPro" id="IPR007482">
    <property type="entry name" value="Tyr_Pase-like_PTPLA"/>
</dbReference>
<evidence type="ECO:0000256" key="10">
    <source>
        <dbReference type="ARBA" id="ARBA00023136"/>
    </source>
</evidence>
<evidence type="ECO:0000313" key="15">
    <source>
        <dbReference type="EMBL" id="RUS31028.1"/>
    </source>
</evidence>
<dbReference type="GO" id="GO:0042761">
    <property type="term" value="P:very long-chain fatty acid biosynthetic process"/>
    <property type="evidence" value="ECO:0007669"/>
    <property type="project" value="TreeGrafter"/>
</dbReference>
<evidence type="ECO:0000256" key="6">
    <source>
        <dbReference type="ARBA" id="ARBA00022692"/>
    </source>
</evidence>
<keyword evidence="14" id="KW-0256">Endoplasmic reticulum</keyword>
<dbReference type="GO" id="GO:0030497">
    <property type="term" value="P:fatty acid elongation"/>
    <property type="evidence" value="ECO:0007669"/>
    <property type="project" value="TreeGrafter"/>
</dbReference>
<reference evidence="15 16" key="1">
    <citation type="journal article" date="2018" name="New Phytol.">
        <title>Phylogenomics of Endogonaceae and evolution of mycorrhizas within Mucoromycota.</title>
        <authorList>
            <person name="Chang Y."/>
            <person name="Desiro A."/>
            <person name="Na H."/>
            <person name="Sandor L."/>
            <person name="Lipzen A."/>
            <person name="Clum A."/>
            <person name="Barry K."/>
            <person name="Grigoriev I.V."/>
            <person name="Martin F.M."/>
            <person name="Stajich J.E."/>
            <person name="Smith M.E."/>
            <person name="Bonito G."/>
            <person name="Spatafora J.W."/>
        </authorList>
    </citation>
    <scope>NUCLEOTIDE SEQUENCE [LARGE SCALE GENOMIC DNA]</scope>
    <source>
        <strain evidence="15 16">AD002</strain>
    </source>
</reference>
<dbReference type="Pfam" id="PF04387">
    <property type="entry name" value="PTPLA"/>
    <property type="match status" value="1"/>
</dbReference>
<dbReference type="GO" id="GO:0102158">
    <property type="term" value="F:very-long-chain (3R)-3-hydroxyacyl-CoA dehydratase activity"/>
    <property type="evidence" value="ECO:0007669"/>
    <property type="project" value="UniProtKB-EC"/>
</dbReference>
<evidence type="ECO:0000256" key="5">
    <source>
        <dbReference type="ARBA" id="ARBA00022516"/>
    </source>
</evidence>
<protein>
    <recommendedName>
        <fullName evidence="4 14">Very-long-chain (3R)-3-hydroxyacyl-CoA dehydratase</fullName>
        <ecNumber evidence="4 14">4.2.1.134</ecNumber>
    </recommendedName>
</protein>
<evidence type="ECO:0000256" key="8">
    <source>
        <dbReference type="ARBA" id="ARBA00022989"/>
    </source>
</evidence>
<organism evidence="15 16">
    <name type="scientific">Jimgerdemannia flammicorona</name>
    <dbReference type="NCBI Taxonomy" id="994334"/>
    <lineage>
        <taxon>Eukaryota</taxon>
        <taxon>Fungi</taxon>
        <taxon>Fungi incertae sedis</taxon>
        <taxon>Mucoromycota</taxon>
        <taxon>Mucoromycotina</taxon>
        <taxon>Endogonomycetes</taxon>
        <taxon>Endogonales</taxon>
        <taxon>Endogonaceae</taxon>
        <taxon>Jimgerdemannia</taxon>
    </lineage>
</organism>
<dbReference type="PANTHER" id="PTHR11035:SF3">
    <property type="entry name" value="VERY-LONG-CHAIN (3R)-3-HYDROXYACYL-COA DEHYDRATASE"/>
    <property type="match status" value="1"/>
</dbReference>
<feature type="transmembrane region" description="Helical" evidence="14">
    <location>
        <begin position="20"/>
        <end position="39"/>
    </location>
</feature>
<evidence type="ECO:0000256" key="12">
    <source>
        <dbReference type="ARBA" id="ARBA00023239"/>
    </source>
</evidence>
<accession>A0A433QMP5</accession>
<keyword evidence="12 14" id="KW-0456">Lyase</keyword>
<dbReference type="EC" id="4.2.1.134" evidence="4 14"/>
<dbReference type="GO" id="GO:0005789">
    <property type="term" value="C:endoplasmic reticulum membrane"/>
    <property type="evidence" value="ECO:0007669"/>
    <property type="project" value="UniProtKB-SubCell"/>
</dbReference>
<comment type="subcellular location">
    <subcellularLocation>
        <location evidence="14">Endoplasmic reticulum membrane</location>
        <topology evidence="14">Multi-pass membrane protein</topology>
    </subcellularLocation>
    <subcellularLocation>
        <location evidence="1">Membrane</location>
        <topology evidence="1">Multi-pass membrane protein</topology>
    </subcellularLocation>
</comment>
<dbReference type="Proteomes" id="UP000274822">
    <property type="component" value="Unassembled WGS sequence"/>
</dbReference>
<comment type="function">
    <text evidence="14">Catalyzes the third of the four reactions of the long-chain fatty acids elongation cycle. This endoplasmic reticulum-bound enzymatic process, allows the addition of two carbons to the chain of long- and very long-chain fatty acids/VLCFAs per cycle. This enzyme catalyzes the dehydration of the 3-hydroxyacyl-CoA intermediate into trans-2,3-enoyl-CoA, within each cycle of fatty acid elongation. Thereby, it participates to the production of VLCFAs of different chain lengths that are involved in multiple biological processes as precursors of membrane lipids and lipid mediators.</text>
</comment>
<gene>
    <name evidence="15" type="ORF">BC938DRAFT_478596</name>
</gene>
<comment type="pathway">
    <text evidence="2 14">Lipid metabolism; fatty acid biosynthesis.</text>
</comment>
<proteinExistence type="inferred from homology"/>